<dbReference type="EMBL" id="CP012159">
    <property type="protein sequence ID" value="AKT42128.1"/>
    <property type="molecule type" value="Genomic_DNA"/>
</dbReference>
<dbReference type="InterPro" id="IPR016920">
    <property type="entry name" value="UCP029477"/>
</dbReference>
<evidence type="ECO:0000313" key="3">
    <source>
        <dbReference type="Proteomes" id="UP000067626"/>
    </source>
</evidence>
<dbReference type="KEGG" id="ccro:CMC5_063510"/>
<feature type="domain" description="DUF2383" evidence="1">
    <location>
        <begin position="5"/>
        <end position="114"/>
    </location>
</feature>
<evidence type="ECO:0000259" key="1">
    <source>
        <dbReference type="Pfam" id="PF09537"/>
    </source>
</evidence>
<proteinExistence type="predicted"/>
<dbReference type="Proteomes" id="UP000067626">
    <property type="component" value="Chromosome"/>
</dbReference>
<dbReference type="STRING" id="52.CMC5_063510"/>
<sequence>MNQEAVTILNDLVETLKDGEKGFSVAAEDTKDATLKTLFSTYSQERAACARELQSLVTSLGGAPEQGGSVAGAAHRGWINLKAAVTGRDDAAILSECERGEDYAKSDYKKALDKTLPQEIRMVVERQYSAILKSHDRVKALRDQRKAASN</sequence>
<organism evidence="2 3">
    <name type="scientific">Chondromyces crocatus</name>
    <dbReference type="NCBI Taxonomy" id="52"/>
    <lineage>
        <taxon>Bacteria</taxon>
        <taxon>Pseudomonadati</taxon>
        <taxon>Myxococcota</taxon>
        <taxon>Polyangia</taxon>
        <taxon>Polyangiales</taxon>
        <taxon>Polyangiaceae</taxon>
        <taxon>Chondromyces</taxon>
    </lineage>
</organism>
<evidence type="ECO:0000313" key="2">
    <source>
        <dbReference type="EMBL" id="AKT42128.1"/>
    </source>
</evidence>
<name>A0A0K1ENG0_CHOCO</name>
<dbReference type="InterPro" id="IPR012347">
    <property type="entry name" value="Ferritin-like"/>
</dbReference>
<dbReference type="Gene3D" id="1.20.1260.10">
    <property type="match status" value="1"/>
</dbReference>
<protein>
    <recommendedName>
        <fullName evidence="1">DUF2383 domain-containing protein</fullName>
    </recommendedName>
</protein>
<dbReference type="OrthoDB" id="282393at2"/>
<dbReference type="RefSeq" id="WP_050433801.1">
    <property type="nucleotide sequence ID" value="NZ_CP012159.1"/>
</dbReference>
<dbReference type="PIRSF" id="PIRSF029477">
    <property type="entry name" value="UCP029477"/>
    <property type="match status" value="1"/>
</dbReference>
<reference evidence="2 3" key="1">
    <citation type="submission" date="2015-07" db="EMBL/GenBank/DDBJ databases">
        <title>Genome analysis of myxobacterium Chondromyces crocatus Cm c5 reveals a high potential for natural compound synthesis and the genetic basis for the loss of fruiting body formation.</title>
        <authorList>
            <person name="Zaburannyi N."/>
            <person name="Bunk B."/>
            <person name="Maier J."/>
            <person name="Overmann J."/>
            <person name="Mueller R."/>
        </authorList>
    </citation>
    <scope>NUCLEOTIDE SEQUENCE [LARGE SCALE GENOMIC DNA]</scope>
    <source>
        <strain evidence="2 3">Cm c5</strain>
    </source>
</reference>
<gene>
    <name evidence="2" type="ORF">CMC5_063510</name>
</gene>
<keyword evidence="3" id="KW-1185">Reference proteome</keyword>
<accession>A0A0K1ENG0</accession>
<dbReference type="InterPro" id="IPR011971">
    <property type="entry name" value="CHP02284"/>
</dbReference>
<dbReference type="NCBIfam" id="TIGR02284">
    <property type="entry name" value="PA2169 family four-helix-bundle protein"/>
    <property type="match status" value="1"/>
</dbReference>
<dbReference type="AlphaFoldDB" id="A0A0K1ENG0"/>
<dbReference type="Pfam" id="PF09537">
    <property type="entry name" value="DUF2383"/>
    <property type="match status" value="1"/>
</dbReference>
<dbReference type="InterPro" id="IPR019052">
    <property type="entry name" value="DUF2383"/>
</dbReference>